<dbReference type="InterPro" id="IPR038109">
    <property type="entry name" value="DNA_bind_recomb_sf"/>
</dbReference>
<dbReference type="Pfam" id="PF00239">
    <property type="entry name" value="Resolvase"/>
    <property type="match status" value="1"/>
</dbReference>
<evidence type="ECO:0000259" key="4">
    <source>
        <dbReference type="PROSITE" id="PS51737"/>
    </source>
</evidence>
<dbReference type="InterPro" id="IPR036162">
    <property type="entry name" value="Resolvase-like_N_sf"/>
</dbReference>
<proteinExistence type="predicted"/>
<protein>
    <submittedName>
        <fullName evidence="5">Integrase</fullName>
    </submittedName>
</protein>
<dbReference type="InterPro" id="IPR006119">
    <property type="entry name" value="Resolv_N"/>
</dbReference>
<accession>A0A8S5UJJ5</accession>
<sequence length="683" mass="78615">MRIAIYSRKSVFTGKGESIENQIELCKEYCALHYKDEKIEYTIYEDEGFSGKNLNRPKFKELISDIKNNKFDVLICYRLDRISRNVADFSSTLELLQEYNTHFVSIKEQFDTSTPMGRAMIYIASVFAQLERETIAERVKDNMLQLAKMGKWSGGQLPLGFKSEKFSYMNEEMKEKSFVKLVPIDEELKAVKFIFENYLLKNSIMNTVKELNELGYKTKTGSNFEITGVKRILKSTLYVKSSDLTHEYLKSKGYNVYGKANGNGYLTYNKKTDKDNIIVAVAAHKGIISAFDWISVQKKLDDNIEKSKNISNRSGTGSNNSLFSGLLKCSKCGSNLVIKYNSKNKNGENYIYYVCSNKQNRYNQNKCNAPNLRTDIIDEKLISQIKTYNRNVIMNIYNSKLDNLNKSSNKRIINDLKKQINEKEVQINNIVMELSLSTEESVKKILRNNMNNIAKDINNLKISISNTELIEADIKNTILDIKRLIKSFQDFDTNFDATDDINTKRALIKNIVEKISIDYDNKSFDIKFFCIDNMLLDSTSKSIDMLTTIKIDMLEKGDTIGECLKYHRLSANLTQNELAEIVGFSNGACIKDIELGKKLPGREIAKKLAEYFKLNTKYFYDPYLEDTDNLDLILKEYRSKHDLTIKQAANKFNVAPSAWSTWENKIACVNRNKYSELKELGLF</sequence>
<dbReference type="PROSITE" id="PS50943">
    <property type="entry name" value="HTH_CROC1"/>
    <property type="match status" value="1"/>
</dbReference>
<dbReference type="InterPro" id="IPR025827">
    <property type="entry name" value="Zn_ribbon_recom_dom"/>
</dbReference>
<feature type="coiled-coil region" evidence="1">
    <location>
        <begin position="413"/>
        <end position="463"/>
    </location>
</feature>
<dbReference type="Gene3D" id="3.90.1750.20">
    <property type="entry name" value="Putative Large Serine Recombinase, Chain B, Domain 2"/>
    <property type="match status" value="1"/>
</dbReference>
<reference evidence="5" key="1">
    <citation type="journal article" date="2021" name="Proc. Natl. Acad. Sci. U.S.A.">
        <title>A Catalog of Tens of Thousands of Viruses from Human Metagenomes Reveals Hidden Associations with Chronic Diseases.</title>
        <authorList>
            <person name="Tisza M.J."/>
            <person name="Buck C.B."/>
        </authorList>
    </citation>
    <scope>NUCLEOTIDE SEQUENCE</scope>
    <source>
        <strain evidence="5">Ct3gT1</strain>
    </source>
</reference>
<evidence type="ECO:0000259" key="2">
    <source>
        <dbReference type="PROSITE" id="PS50943"/>
    </source>
</evidence>
<organism evidence="5">
    <name type="scientific">Siphoviridae sp. ct3gT1</name>
    <dbReference type="NCBI Taxonomy" id="2825323"/>
    <lineage>
        <taxon>Viruses</taxon>
        <taxon>Duplodnaviria</taxon>
        <taxon>Heunggongvirae</taxon>
        <taxon>Uroviricota</taxon>
        <taxon>Caudoviricetes</taxon>
    </lineage>
</organism>
<dbReference type="SMART" id="SM00857">
    <property type="entry name" value="Resolvase"/>
    <property type="match status" value="1"/>
</dbReference>
<feature type="domain" description="Resolvase/invertase-type recombinase catalytic" evidence="3">
    <location>
        <begin position="2"/>
        <end position="150"/>
    </location>
</feature>
<feature type="domain" description="HTH cro/C1-type" evidence="2">
    <location>
        <begin position="564"/>
        <end position="619"/>
    </location>
</feature>
<dbReference type="PANTHER" id="PTHR30461">
    <property type="entry name" value="DNA-INVERTASE FROM LAMBDOID PROPHAGE"/>
    <property type="match status" value="1"/>
</dbReference>
<dbReference type="Pfam" id="PF13408">
    <property type="entry name" value="Zn_ribbon_recom"/>
    <property type="match status" value="1"/>
</dbReference>
<dbReference type="Pfam" id="PF07508">
    <property type="entry name" value="Recombinase"/>
    <property type="match status" value="1"/>
</dbReference>
<evidence type="ECO:0000256" key="1">
    <source>
        <dbReference type="SAM" id="Coils"/>
    </source>
</evidence>
<dbReference type="SUPFAM" id="SSF53041">
    <property type="entry name" value="Resolvase-like"/>
    <property type="match status" value="1"/>
</dbReference>
<dbReference type="GO" id="GO:0000150">
    <property type="term" value="F:DNA strand exchange activity"/>
    <property type="evidence" value="ECO:0007669"/>
    <property type="project" value="InterPro"/>
</dbReference>
<dbReference type="CDD" id="cd00093">
    <property type="entry name" value="HTH_XRE"/>
    <property type="match status" value="2"/>
</dbReference>
<dbReference type="PROSITE" id="PS51736">
    <property type="entry name" value="RECOMBINASES_3"/>
    <property type="match status" value="1"/>
</dbReference>
<dbReference type="Pfam" id="PF12844">
    <property type="entry name" value="HTH_19"/>
    <property type="match status" value="1"/>
</dbReference>
<dbReference type="PROSITE" id="PS51737">
    <property type="entry name" value="RECOMBINASE_DNA_BIND"/>
    <property type="match status" value="1"/>
</dbReference>
<dbReference type="PANTHER" id="PTHR30461:SF23">
    <property type="entry name" value="DNA RECOMBINASE-RELATED"/>
    <property type="match status" value="1"/>
</dbReference>
<name>A0A8S5UJJ5_9CAUD</name>
<dbReference type="InterPro" id="IPR001387">
    <property type="entry name" value="Cro/C1-type_HTH"/>
</dbReference>
<dbReference type="SUPFAM" id="SSF47413">
    <property type="entry name" value="lambda repressor-like DNA-binding domains"/>
    <property type="match status" value="1"/>
</dbReference>
<dbReference type="EMBL" id="BK016094">
    <property type="protein sequence ID" value="DAF94570.1"/>
    <property type="molecule type" value="Genomic_DNA"/>
</dbReference>
<dbReference type="Gene3D" id="1.10.260.40">
    <property type="entry name" value="lambda repressor-like DNA-binding domains"/>
    <property type="match status" value="2"/>
</dbReference>
<dbReference type="InterPro" id="IPR011109">
    <property type="entry name" value="DNA_bind_recombinase_dom"/>
</dbReference>
<dbReference type="InterPro" id="IPR010982">
    <property type="entry name" value="Lambda_DNA-bd_dom_sf"/>
</dbReference>
<dbReference type="InterPro" id="IPR050639">
    <property type="entry name" value="SSR_resolvase"/>
</dbReference>
<dbReference type="CDD" id="cd00338">
    <property type="entry name" value="Ser_Recombinase"/>
    <property type="match status" value="1"/>
</dbReference>
<evidence type="ECO:0000259" key="3">
    <source>
        <dbReference type="PROSITE" id="PS51736"/>
    </source>
</evidence>
<keyword evidence="1" id="KW-0175">Coiled coil</keyword>
<feature type="domain" description="Recombinase" evidence="4">
    <location>
        <begin position="158"/>
        <end position="306"/>
    </location>
</feature>
<dbReference type="SMART" id="SM00530">
    <property type="entry name" value="HTH_XRE"/>
    <property type="match status" value="2"/>
</dbReference>
<evidence type="ECO:0000313" key="5">
    <source>
        <dbReference type="EMBL" id="DAF94570.1"/>
    </source>
</evidence>
<dbReference type="GO" id="GO:0003677">
    <property type="term" value="F:DNA binding"/>
    <property type="evidence" value="ECO:0007669"/>
    <property type="project" value="InterPro"/>
</dbReference>
<dbReference type="Gene3D" id="3.40.50.1390">
    <property type="entry name" value="Resolvase, N-terminal catalytic domain"/>
    <property type="match status" value="1"/>
</dbReference>